<evidence type="ECO:0000256" key="1">
    <source>
        <dbReference type="SAM" id="MobiDB-lite"/>
    </source>
</evidence>
<reference evidence="2" key="1">
    <citation type="submission" date="2020-11" db="EMBL/GenBank/DDBJ databases">
        <title>Kefir isolates.</title>
        <authorList>
            <person name="Marcisauskas S."/>
            <person name="Kim Y."/>
            <person name="Blasche S."/>
        </authorList>
    </citation>
    <scope>NUCLEOTIDE SEQUENCE</scope>
    <source>
        <strain evidence="2">Olga-1</strain>
    </source>
</reference>
<proteinExistence type="predicted"/>
<evidence type="ECO:0000313" key="3">
    <source>
        <dbReference type="Proteomes" id="UP000697127"/>
    </source>
</evidence>
<sequence length="113" mass="10810">MSGLFANTPTTTTYRDKHTTAVIIISNAIIPSFACGPTSVLSIASSGVSSVASGSSSIDAKHSLTSLVSSAVSSSVSGVSSGVSSGAQSITSSGVSSGVSSGAQSITSSAVSF</sequence>
<gene>
    <name evidence="2" type="ORF">C6P40_005361</name>
</gene>
<organism evidence="2 3">
    <name type="scientific">Pichia californica</name>
    <dbReference type="NCBI Taxonomy" id="460514"/>
    <lineage>
        <taxon>Eukaryota</taxon>
        <taxon>Fungi</taxon>
        <taxon>Dikarya</taxon>
        <taxon>Ascomycota</taxon>
        <taxon>Saccharomycotina</taxon>
        <taxon>Pichiomycetes</taxon>
        <taxon>Pichiales</taxon>
        <taxon>Pichiaceae</taxon>
        <taxon>Pichia</taxon>
    </lineage>
</organism>
<comment type="caution">
    <text evidence="2">The sequence shown here is derived from an EMBL/GenBank/DDBJ whole genome shotgun (WGS) entry which is preliminary data.</text>
</comment>
<accession>A0A9P6WFQ0</accession>
<evidence type="ECO:0000313" key="2">
    <source>
        <dbReference type="EMBL" id="KAG0682137.1"/>
    </source>
</evidence>
<dbReference type="EMBL" id="PUHW01000917">
    <property type="protein sequence ID" value="KAG0682137.1"/>
    <property type="molecule type" value="Genomic_DNA"/>
</dbReference>
<protein>
    <submittedName>
        <fullName evidence="2">Uncharacterized protein</fullName>
    </submittedName>
</protein>
<name>A0A9P6WFQ0_9ASCO</name>
<dbReference type="AlphaFoldDB" id="A0A9P6WFQ0"/>
<feature type="region of interest" description="Disordered" evidence="1">
    <location>
        <begin position="76"/>
        <end position="113"/>
    </location>
</feature>
<dbReference type="Proteomes" id="UP000697127">
    <property type="component" value="Unassembled WGS sequence"/>
</dbReference>
<keyword evidence="3" id="KW-1185">Reference proteome</keyword>
<feature type="non-terminal residue" evidence="2">
    <location>
        <position position="113"/>
    </location>
</feature>